<organism evidence="8 9">
    <name type="scientific">Tetraparma gracilis</name>
    <dbReference type="NCBI Taxonomy" id="2962635"/>
    <lineage>
        <taxon>Eukaryota</taxon>
        <taxon>Sar</taxon>
        <taxon>Stramenopiles</taxon>
        <taxon>Ochrophyta</taxon>
        <taxon>Bolidophyceae</taxon>
        <taxon>Parmales</taxon>
        <taxon>Triparmaceae</taxon>
        <taxon>Tetraparma</taxon>
    </lineage>
</organism>
<feature type="transmembrane region" description="Helical" evidence="7">
    <location>
        <begin position="168"/>
        <end position="190"/>
    </location>
</feature>
<evidence type="ECO:0000256" key="6">
    <source>
        <dbReference type="ARBA" id="ARBA00023136"/>
    </source>
</evidence>
<comment type="subcellular location">
    <subcellularLocation>
        <location evidence="1">Endomembrane system</location>
        <topology evidence="1">Multi-pass membrane protein</topology>
    </subcellularLocation>
    <subcellularLocation>
        <location evidence="7">Golgi apparatus membrane</location>
        <topology evidence="7">Multi-pass membrane protein</topology>
    </subcellularLocation>
</comment>
<dbReference type="Pfam" id="PF04080">
    <property type="entry name" value="Per1"/>
    <property type="match status" value="1"/>
</dbReference>
<dbReference type="Proteomes" id="UP001165060">
    <property type="component" value="Unassembled WGS sequence"/>
</dbReference>
<feature type="transmembrane region" description="Helical" evidence="7">
    <location>
        <begin position="228"/>
        <end position="247"/>
    </location>
</feature>
<evidence type="ECO:0000256" key="3">
    <source>
        <dbReference type="ARBA" id="ARBA00022692"/>
    </source>
</evidence>
<gene>
    <name evidence="8" type="ORF">TeGR_g13137</name>
</gene>
<keyword evidence="9" id="KW-1185">Reference proteome</keyword>
<keyword evidence="2 7" id="KW-0337">GPI-anchor biosynthesis</keyword>
<accession>A0ABQ6MKE1</accession>
<reference evidence="8 9" key="1">
    <citation type="journal article" date="2023" name="Commun. Biol.">
        <title>Genome analysis of Parmales, the sister group of diatoms, reveals the evolutionary specialization of diatoms from phago-mixotrophs to photoautotrophs.</title>
        <authorList>
            <person name="Ban H."/>
            <person name="Sato S."/>
            <person name="Yoshikawa S."/>
            <person name="Yamada K."/>
            <person name="Nakamura Y."/>
            <person name="Ichinomiya M."/>
            <person name="Sato N."/>
            <person name="Blanc-Mathieu R."/>
            <person name="Endo H."/>
            <person name="Kuwata A."/>
            <person name="Ogata H."/>
        </authorList>
    </citation>
    <scope>NUCLEOTIDE SEQUENCE [LARGE SCALE GENOMIC DNA]</scope>
</reference>
<evidence type="ECO:0000256" key="4">
    <source>
        <dbReference type="ARBA" id="ARBA00022729"/>
    </source>
</evidence>
<evidence type="ECO:0000313" key="9">
    <source>
        <dbReference type="Proteomes" id="UP001165060"/>
    </source>
</evidence>
<comment type="function">
    <text evidence="7">Involved in the lipid remodeling steps of GPI-anchor maturation.</text>
</comment>
<evidence type="ECO:0000256" key="1">
    <source>
        <dbReference type="ARBA" id="ARBA00004127"/>
    </source>
</evidence>
<keyword evidence="7" id="KW-0333">Golgi apparatus</keyword>
<comment type="caution">
    <text evidence="7">Lacks conserved residue(s) required for the propagation of feature annotation.</text>
</comment>
<dbReference type="EMBL" id="BRYB01000313">
    <property type="protein sequence ID" value="GMI27553.1"/>
    <property type="molecule type" value="Genomic_DNA"/>
</dbReference>
<dbReference type="PANTHER" id="PTHR13148:SF0">
    <property type="entry name" value="POST-GPI ATTACHMENT TO PROTEINS FACTOR 3"/>
    <property type="match status" value="1"/>
</dbReference>
<name>A0ABQ6MKE1_9STRA</name>
<keyword evidence="6 7" id="KW-0472">Membrane</keyword>
<comment type="similarity">
    <text evidence="7">Belongs to the PGAP3 family.</text>
</comment>
<dbReference type="PANTHER" id="PTHR13148">
    <property type="entry name" value="PER1-RELATED"/>
    <property type="match status" value="1"/>
</dbReference>
<protein>
    <recommendedName>
        <fullName evidence="7">Post-GPI attachment to proteins factor 3</fullName>
    </recommendedName>
</protein>
<keyword evidence="3 7" id="KW-0812">Transmembrane</keyword>
<keyword evidence="5 7" id="KW-1133">Transmembrane helix</keyword>
<sequence>MQRPGHYIEGLDLFDPAWTNPDPVLALMQWDCVSECKYRCMHETLGRFLDKGRGVVKFYGKWPFTRVLGMQELVSSLTSFGNAVPHAYYLLRRDAYAPREYYMSLPLLWFTLICINSWFWSGVFHARDTPFTEAADYFFATSQLGYSVWMSAHRMLHDLTPSSSRLSAPLLLVLLSLYCYYIYHMLFVLFDYGLHMNINTGLVVTHYLMWLVWAFLLPTGRSRPYRFYAVGFLTLVLLAAACEVFDFPPYRGIWDAHSVWHSLTVPMIPVWYFFWIEDCKWELRGGVKKRDS</sequence>
<comment type="caution">
    <text evidence="8">The sequence shown here is derived from an EMBL/GenBank/DDBJ whole genome shotgun (WGS) entry which is preliminary data.</text>
</comment>
<evidence type="ECO:0000313" key="8">
    <source>
        <dbReference type="EMBL" id="GMI27553.1"/>
    </source>
</evidence>
<feature type="transmembrane region" description="Helical" evidence="7">
    <location>
        <begin position="196"/>
        <end position="216"/>
    </location>
</feature>
<evidence type="ECO:0000256" key="5">
    <source>
        <dbReference type="ARBA" id="ARBA00022989"/>
    </source>
</evidence>
<proteinExistence type="inferred from homology"/>
<keyword evidence="4" id="KW-0732">Signal</keyword>
<evidence type="ECO:0000256" key="2">
    <source>
        <dbReference type="ARBA" id="ARBA00022502"/>
    </source>
</evidence>
<evidence type="ECO:0000256" key="7">
    <source>
        <dbReference type="RuleBase" id="RU365066"/>
    </source>
</evidence>
<feature type="transmembrane region" description="Helical" evidence="7">
    <location>
        <begin position="137"/>
        <end position="156"/>
    </location>
</feature>
<feature type="transmembrane region" description="Helical" evidence="7">
    <location>
        <begin position="259"/>
        <end position="276"/>
    </location>
</feature>
<dbReference type="InterPro" id="IPR007217">
    <property type="entry name" value="Per1-like"/>
</dbReference>
<feature type="transmembrane region" description="Helical" evidence="7">
    <location>
        <begin position="101"/>
        <end position="121"/>
    </location>
</feature>